<dbReference type="Gene3D" id="3.40.50.10490">
    <property type="entry name" value="Glucose-6-phosphate isomerase like protein, domain 1"/>
    <property type="match status" value="1"/>
</dbReference>
<comment type="caution">
    <text evidence="7">The sequence shown here is derived from an EMBL/GenBank/DDBJ whole genome shotgun (WGS) entry which is preliminary data.</text>
</comment>
<feature type="region of interest" description="Disordered" evidence="4">
    <location>
        <begin position="1"/>
        <end position="29"/>
    </location>
</feature>
<evidence type="ECO:0000256" key="2">
    <source>
        <dbReference type="ARBA" id="ARBA00023125"/>
    </source>
</evidence>
<dbReference type="InterPro" id="IPR036388">
    <property type="entry name" value="WH-like_DNA-bd_sf"/>
</dbReference>
<dbReference type="Pfam" id="PF01380">
    <property type="entry name" value="SIS"/>
    <property type="match status" value="1"/>
</dbReference>
<evidence type="ECO:0000259" key="5">
    <source>
        <dbReference type="PROSITE" id="PS51071"/>
    </source>
</evidence>
<dbReference type="AlphaFoldDB" id="A0A2U2RIZ8"/>
<feature type="domain" description="HTH rpiR-type" evidence="5">
    <location>
        <begin position="50"/>
        <end position="126"/>
    </location>
</feature>
<dbReference type="InterPro" id="IPR009057">
    <property type="entry name" value="Homeodomain-like_sf"/>
</dbReference>
<feature type="domain" description="SIS" evidence="6">
    <location>
        <begin position="165"/>
        <end position="306"/>
    </location>
</feature>
<dbReference type="InterPro" id="IPR035472">
    <property type="entry name" value="RpiR-like_SIS"/>
</dbReference>
<evidence type="ECO:0008006" key="9">
    <source>
        <dbReference type="Google" id="ProtNLM"/>
    </source>
</evidence>
<dbReference type="Gene3D" id="1.10.10.10">
    <property type="entry name" value="Winged helix-like DNA-binding domain superfamily/Winged helix DNA-binding domain"/>
    <property type="match status" value="1"/>
</dbReference>
<evidence type="ECO:0000313" key="8">
    <source>
        <dbReference type="Proteomes" id="UP000245590"/>
    </source>
</evidence>
<dbReference type="GO" id="GO:0003700">
    <property type="term" value="F:DNA-binding transcription factor activity"/>
    <property type="evidence" value="ECO:0007669"/>
    <property type="project" value="InterPro"/>
</dbReference>
<protein>
    <recommendedName>
        <fullName evidence="9">MurR/RpiR family transcriptional regulator</fullName>
    </recommendedName>
</protein>
<dbReference type="OrthoDB" id="3770404at2"/>
<dbReference type="InterPro" id="IPR000281">
    <property type="entry name" value="HTH_RpiR"/>
</dbReference>
<dbReference type="InterPro" id="IPR047640">
    <property type="entry name" value="RpiR-like"/>
</dbReference>
<evidence type="ECO:0000256" key="4">
    <source>
        <dbReference type="SAM" id="MobiDB-lite"/>
    </source>
</evidence>
<keyword evidence="8" id="KW-1185">Reference proteome</keyword>
<dbReference type="GO" id="GO:0097367">
    <property type="term" value="F:carbohydrate derivative binding"/>
    <property type="evidence" value="ECO:0007669"/>
    <property type="project" value="InterPro"/>
</dbReference>
<dbReference type="SUPFAM" id="SSF53697">
    <property type="entry name" value="SIS domain"/>
    <property type="match status" value="1"/>
</dbReference>
<dbReference type="CDD" id="cd05013">
    <property type="entry name" value="SIS_RpiR"/>
    <property type="match status" value="1"/>
</dbReference>
<reference evidence="7 8" key="1">
    <citation type="submission" date="2018-05" db="EMBL/GenBank/DDBJ databases">
        <title>Brachybacterium sp. M1HQ-2T, whole genome shotgun sequence.</title>
        <authorList>
            <person name="Tuo L."/>
        </authorList>
    </citation>
    <scope>NUCLEOTIDE SEQUENCE [LARGE SCALE GENOMIC DNA]</scope>
    <source>
        <strain evidence="7 8">M1HQ-2</strain>
    </source>
</reference>
<evidence type="ECO:0000259" key="6">
    <source>
        <dbReference type="PROSITE" id="PS51464"/>
    </source>
</evidence>
<dbReference type="Pfam" id="PF01418">
    <property type="entry name" value="HTH_6"/>
    <property type="match status" value="1"/>
</dbReference>
<dbReference type="PROSITE" id="PS51071">
    <property type="entry name" value="HTH_RPIR"/>
    <property type="match status" value="1"/>
</dbReference>
<evidence type="ECO:0000313" key="7">
    <source>
        <dbReference type="EMBL" id="PWH05849.1"/>
    </source>
</evidence>
<accession>A0A2U2RIZ8</accession>
<dbReference type="PANTHER" id="PTHR30514">
    <property type="entry name" value="GLUCOKINASE"/>
    <property type="match status" value="1"/>
</dbReference>
<keyword evidence="3" id="KW-0804">Transcription</keyword>
<dbReference type="PANTHER" id="PTHR30514:SF1">
    <property type="entry name" value="HTH-TYPE TRANSCRIPTIONAL REGULATOR HEXR-RELATED"/>
    <property type="match status" value="1"/>
</dbReference>
<dbReference type="EMBL" id="QFKX01000004">
    <property type="protein sequence ID" value="PWH05849.1"/>
    <property type="molecule type" value="Genomic_DNA"/>
</dbReference>
<evidence type="ECO:0000256" key="1">
    <source>
        <dbReference type="ARBA" id="ARBA00023015"/>
    </source>
</evidence>
<dbReference type="PROSITE" id="PS51464">
    <property type="entry name" value="SIS"/>
    <property type="match status" value="1"/>
</dbReference>
<evidence type="ECO:0000256" key="3">
    <source>
        <dbReference type="ARBA" id="ARBA00023163"/>
    </source>
</evidence>
<gene>
    <name evidence="7" type="ORF">DEO23_11685</name>
</gene>
<dbReference type="GO" id="GO:1901135">
    <property type="term" value="P:carbohydrate derivative metabolic process"/>
    <property type="evidence" value="ECO:0007669"/>
    <property type="project" value="InterPro"/>
</dbReference>
<name>A0A2U2RIZ8_9MICO</name>
<dbReference type="GO" id="GO:0003677">
    <property type="term" value="F:DNA binding"/>
    <property type="evidence" value="ECO:0007669"/>
    <property type="project" value="UniProtKB-KW"/>
</dbReference>
<dbReference type="Proteomes" id="UP000245590">
    <property type="component" value="Unassembled WGS sequence"/>
</dbReference>
<proteinExistence type="predicted"/>
<keyword evidence="2" id="KW-0238">DNA-binding</keyword>
<dbReference type="InterPro" id="IPR046348">
    <property type="entry name" value="SIS_dom_sf"/>
</dbReference>
<keyword evidence="1" id="KW-0805">Transcription regulation</keyword>
<dbReference type="InterPro" id="IPR001347">
    <property type="entry name" value="SIS_dom"/>
</dbReference>
<organism evidence="7 8">
    <name type="scientific">Brachybacterium endophyticum</name>
    <dbReference type="NCBI Taxonomy" id="2182385"/>
    <lineage>
        <taxon>Bacteria</taxon>
        <taxon>Bacillati</taxon>
        <taxon>Actinomycetota</taxon>
        <taxon>Actinomycetes</taxon>
        <taxon>Micrococcales</taxon>
        <taxon>Dermabacteraceae</taxon>
        <taxon>Brachybacterium</taxon>
    </lineage>
</organism>
<sequence length="325" mass="33894">MGVLRSPSRGGRRAARPAAGGSRPHSAVLRRGSRCLRPRDRGCDPVSTTPTLAARLAAASRSLGPAEQQVARVLVEHADELPDLSTTRLAELSGTSRASVVRTCQRLGYTGYQQLRVLAVRDAAPQRPGTEAEPAADAVIPTARSLALQTAEATEMLVESELALTVAEVSEARRVLVVASGLSAPAGAALAARLLRLGLAVIAPADPLDAEIAAAALGAQDVCVAVSASGVNAETLRCVRAAGTAGARTIGLTSFVATPLEQVADRAHITPLPHRHYQDEFHSPSRLAQHVLVEAIGVALEHRLGERAKAAQDRILEVVSGHVDE</sequence>
<dbReference type="SUPFAM" id="SSF46689">
    <property type="entry name" value="Homeodomain-like"/>
    <property type="match status" value="1"/>
</dbReference>